<dbReference type="Pfam" id="PF25455">
    <property type="entry name" value="Beta-barrel_CAF17_C"/>
    <property type="match status" value="1"/>
</dbReference>
<dbReference type="RefSeq" id="WP_013044542.1">
    <property type="nucleotide sequence ID" value="NC_014008.1"/>
</dbReference>
<dbReference type="KEGG" id="caa:Caka_2807"/>
<dbReference type="OrthoDB" id="9796287at2"/>
<dbReference type="EMBL" id="CP001998">
    <property type="protein sequence ID" value="ADE55820.1"/>
    <property type="molecule type" value="Genomic_DNA"/>
</dbReference>
<name>D5EQK6_CORAD</name>
<dbReference type="NCBIfam" id="TIGR03317">
    <property type="entry name" value="ygfZ_signature"/>
    <property type="match status" value="1"/>
</dbReference>
<protein>
    <submittedName>
        <fullName evidence="4">Folate-binding protein YgfZ</fullName>
    </submittedName>
</protein>
<dbReference type="InterPro" id="IPR045179">
    <property type="entry name" value="YgfZ/GcvT"/>
</dbReference>
<dbReference type="InterPro" id="IPR057460">
    <property type="entry name" value="CAF17_C"/>
</dbReference>
<sequence>MSAVYAYQFTPAALIHASDEDAADFLQSQFSNELRPFAEGRCTYGLWLDVKGKVIADSFILQCDEESFLLYSATSSAEGLQAKLEQHIIADDVELEISEGARVISLFGPGVESALTEWGASVPQTGDFVEHAGVRLLPVWNGPRPRVDCIVRDAAALDTVVDALKRLSVEFVDTNRFELERVEQGYPVVPQELGEGDLPGEGGAENYALSFTKGCFLGQEVVARMHNLGTPRRALYRVSGVGDPPAVPQALQTMEGKTAGELRSAFVTADGWLGVAMLKLSAVGAPIHLQGEALTLLSPLKAGGVNE</sequence>
<dbReference type="Proteomes" id="UP000000925">
    <property type="component" value="Chromosome"/>
</dbReference>
<gene>
    <name evidence="4" type="ordered locus">Caka_2807</name>
</gene>
<dbReference type="STRING" id="583355.Caka_2807"/>
<evidence type="ECO:0000259" key="3">
    <source>
        <dbReference type="Pfam" id="PF25455"/>
    </source>
</evidence>
<evidence type="ECO:0000313" key="4">
    <source>
        <dbReference type="EMBL" id="ADE55820.1"/>
    </source>
</evidence>
<proteinExistence type="predicted"/>
<dbReference type="AlphaFoldDB" id="D5EQK6"/>
<dbReference type="GO" id="GO:0016226">
    <property type="term" value="P:iron-sulfur cluster assembly"/>
    <property type="evidence" value="ECO:0007669"/>
    <property type="project" value="TreeGrafter"/>
</dbReference>
<dbReference type="eggNOG" id="COG0354">
    <property type="taxonomic scope" value="Bacteria"/>
</dbReference>
<feature type="domain" description="CAF17 C-terminal" evidence="3">
    <location>
        <begin position="232"/>
        <end position="299"/>
    </location>
</feature>
<dbReference type="InterPro" id="IPR027266">
    <property type="entry name" value="TrmE/GcvT-like"/>
</dbReference>
<dbReference type="SUPFAM" id="SSF103025">
    <property type="entry name" value="Folate-binding domain"/>
    <property type="match status" value="1"/>
</dbReference>
<organism evidence="4 5">
    <name type="scientific">Coraliomargarita akajimensis (strain DSM 45221 / IAM 15411 / JCM 23193 / KCTC 12865 / 04OKA010-24)</name>
    <dbReference type="NCBI Taxonomy" id="583355"/>
    <lineage>
        <taxon>Bacteria</taxon>
        <taxon>Pseudomonadati</taxon>
        <taxon>Verrucomicrobiota</taxon>
        <taxon>Opitutia</taxon>
        <taxon>Puniceicoccales</taxon>
        <taxon>Coraliomargaritaceae</taxon>
        <taxon>Coraliomargarita</taxon>
    </lineage>
</organism>
<accession>D5EQK6</accession>
<keyword evidence="1" id="KW-0809">Transit peptide</keyword>
<feature type="domain" description="GCVT N-terminal" evidence="2">
    <location>
        <begin position="20"/>
        <end position="118"/>
    </location>
</feature>
<keyword evidence="5" id="KW-1185">Reference proteome</keyword>
<evidence type="ECO:0000313" key="5">
    <source>
        <dbReference type="Proteomes" id="UP000000925"/>
    </source>
</evidence>
<dbReference type="HOGENOM" id="CLU_007884_6_3_0"/>
<dbReference type="InterPro" id="IPR017703">
    <property type="entry name" value="YgfZ/GCV_T_CS"/>
</dbReference>
<dbReference type="InterPro" id="IPR006222">
    <property type="entry name" value="GCVT_N"/>
</dbReference>
<dbReference type="PANTHER" id="PTHR22602">
    <property type="entry name" value="TRANSFERASE CAF17, MITOCHONDRIAL-RELATED"/>
    <property type="match status" value="1"/>
</dbReference>
<dbReference type="Gene3D" id="3.30.1360.120">
    <property type="entry name" value="Probable tRNA modification gtpase trme, domain 1"/>
    <property type="match status" value="1"/>
</dbReference>
<evidence type="ECO:0000256" key="1">
    <source>
        <dbReference type="ARBA" id="ARBA00022946"/>
    </source>
</evidence>
<evidence type="ECO:0000259" key="2">
    <source>
        <dbReference type="Pfam" id="PF01571"/>
    </source>
</evidence>
<dbReference type="Pfam" id="PF01571">
    <property type="entry name" value="GCV_T"/>
    <property type="match status" value="1"/>
</dbReference>
<dbReference type="PANTHER" id="PTHR22602:SF0">
    <property type="entry name" value="TRANSFERASE CAF17, MITOCHONDRIAL-RELATED"/>
    <property type="match status" value="1"/>
</dbReference>
<reference evidence="4 5" key="1">
    <citation type="journal article" date="2010" name="Stand. Genomic Sci.">
        <title>Complete genome sequence of Coraliomargarita akajimensis type strain (04OKA010-24).</title>
        <authorList>
            <person name="Mavromatis K."/>
            <person name="Abt B."/>
            <person name="Brambilla E."/>
            <person name="Lapidus A."/>
            <person name="Copeland A."/>
            <person name="Deshpande S."/>
            <person name="Nolan M."/>
            <person name="Lucas S."/>
            <person name="Tice H."/>
            <person name="Cheng J.F."/>
            <person name="Han C."/>
            <person name="Detter J.C."/>
            <person name="Woyke T."/>
            <person name="Goodwin L."/>
            <person name="Pitluck S."/>
            <person name="Held B."/>
            <person name="Brettin T."/>
            <person name="Tapia R."/>
            <person name="Ivanova N."/>
            <person name="Mikhailova N."/>
            <person name="Pati A."/>
            <person name="Liolios K."/>
            <person name="Chen A."/>
            <person name="Palaniappan K."/>
            <person name="Land M."/>
            <person name="Hauser L."/>
            <person name="Chang Y.J."/>
            <person name="Jeffries C.D."/>
            <person name="Rohde M."/>
            <person name="Goker M."/>
            <person name="Bristow J."/>
            <person name="Eisen J.A."/>
            <person name="Markowitz V."/>
            <person name="Hugenholtz P."/>
            <person name="Klenk H.P."/>
            <person name="Kyrpides N.C."/>
        </authorList>
    </citation>
    <scope>NUCLEOTIDE SEQUENCE [LARGE SCALE GENOMIC DNA]</scope>
    <source>
        <strain evidence="5">DSM 45221 / IAM 15411 / JCM 23193 / KCTC 12865</strain>
    </source>
</reference>